<keyword evidence="4" id="KW-0288">FMN</keyword>
<comment type="cofactor">
    <cofactor evidence="1">
        <name>FMN</name>
        <dbReference type="ChEBI" id="CHEBI:58210"/>
    </cofactor>
</comment>
<sequence length="208" mass="23607">MNSIESLKWRYATKKFDPAKKIEVSQLELLAQAFNLTATSYGLQPCRLVVVQDQDVKDKMVAHSFGQLQVKDASAVLVLCTTAVDKNYIKDYFSIVKKQRNTPDEVLKPFEDFLTDTFSKKEVEEVETWARNQAYLILGNLLTVCAQEQIDSCPMEGFVPEKVDELLGLSKVGLKSTLLLPVGYRAADDMMSELKKVRRPQQEMVSYI</sequence>
<dbReference type="PANTHER" id="PTHR43673:SF2">
    <property type="entry name" value="NITROREDUCTASE"/>
    <property type="match status" value="1"/>
</dbReference>
<keyword evidence="6" id="KW-0560">Oxidoreductase</keyword>
<feature type="domain" description="Nitroreductase" evidence="7">
    <location>
        <begin position="7"/>
        <end position="184"/>
    </location>
</feature>
<evidence type="ECO:0000256" key="1">
    <source>
        <dbReference type="ARBA" id="ARBA00001917"/>
    </source>
</evidence>
<evidence type="ECO:0000256" key="2">
    <source>
        <dbReference type="ARBA" id="ARBA00007118"/>
    </source>
</evidence>
<keyword evidence="5" id="KW-0521">NADP</keyword>
<dbReference type="InterPro" id="IPR029479">
    <property type="entry name" value="Nitroreductase"/>
</dbReference>
<dbReference type="InterPro" id="IPR000415">
    <property type="entry name" value="Nitroreductase-like"/>
</dbReference>
<keyword evidence="3" id="KW-0285">Flavoprotein</keyword>
<comment type="similarity">
    <text evidence="2">Belongs to the nitroreductase family.</text>
</comment>
<dbReference type="CDD" id="cd02149">
    <property type="entry name" value="NfsB-like"/>
    <property type="match status" value="1"/>
</dbReference>
<evidence type="ECO:0000313" key="9">
    <source>
        <dbReference type="Proteomes" id="UP000248584"/>
    </source>
</evidence>
<name>A0ABX5PZ73_9FLAO</name>
<accession>A0ABX5PZ73</accession>
<evidence type="ECO:0000256" key="3">
    <source>
        <dbReference type="ARBA" id="ARBA00022630"/>
    </source>
</evidence>
<gene>
    <name evidence="8" type="ORF">LX97_00018</name>
</gene>
<comment type="caution">
    <text evidence="8">The sequence shown here is derived from an EMBL/GenBank/DDBJ whole genome shotgun (WGS) entry which is preliminary data.</text>
</comment>
<dbReference type="RefSeq" id="WP_015360809.1">
    <property type="nucleotide sequence ID" value="NZ_QKZR01000001.1"/>
</dbReference>
<evidence type="ECO:0000256" key="4">
    <source>
        <dbReference type="ARBA" id="ARBA00022643"/>
    </source>
</evidence>
<protein>
    <submittedName>
        <fullName evidence="8">Nitroreductase</fullName>
    </submittedName>
</protein>
<evidence type="ECO:0000256" key="6">
    <source>
        <dbReference type="ARBA" id="ARBA00023002"/>
    </source>
</evidence>
<dbReference type="Gene3D" id="3.40.109.10">
    <property type="entry name" value="NADH Oxidase"/>
    <property type="match status" value="1"/>
</dbReference>
<evidence type="ECO:0000259" key="7">
    <source>
        <dbReference type="Pfam" id="PF00881"/>
    </source>
</evidence>
<dbReference type="SUPFAM" id="SSF55469">
    <property type="entry name" value="FMN-dependent nitroreductase-like"/>
    <property type="match status" value="1"/>
</dbReference>
<dbReference type="EMBL" id="QKZR01000001">
    <property type="protein sequence ID" value="PZX43020.1"/>
    <property type="molecule type" value="Genomic_DNA"/>
</dbReference>
<organism evidence="8 9">
    <name type="scientific">Nonlabens dokdonensis</name>
    <dbReference type="NCBI Taxonomy" id="328515"/>
    <lineage>
        <taxon>Bacteria</taxon>
        <taxon>Pseudomonadati</taxon>
        <taxon>Bacteroidota</taxon>
        <taxon>Flavobacteriia</taxon>
        <taxon>Flavobacteriales</taxon>
        <taxon>Flavobacteriaceae</taxon>
        <taxon>Nonlabens</taxon>
    </lineage>
</organism>
<dbReference type="Pfam" id="PF00881">
    <property type="entry name" value="Nitroreductase"/>
    <property type="match status" value="1"/>
</dbReference>
<evidence type="ECO:0000313" key="8">
    <source>
        <dbReference type="EMBL" id="PZX43020.1"/>
    </source>
</evidence>
<dbReference type="PANTHER" id="PTHR43673">
    <property type="entry name" value="NAD(P)H NITROREDUCTASE YDGI-RELATED"/>
    <property type="match status" value="1"/>
</dbReference>
<proteinExistence type="inferred from homology"/>
<dbReference type="Proteomes" id="UP000248584">
    <property type="component" value="Unassembled WGS sequence"/>
</dbReference>
<evidence type="ECO:0000256" key="5">
    <source>
        <dbReference type="ARBA" id="ARBA00022857"/>
    </source>
</evidence>
<dbReference type="InterPro" id="IPR033878">
    <property type="entry name" value="NfsB-like"/>
</dbReference>
<keyword evidence="9" id="KW-1185">Reference proteome</keyword>
<reference evidence="8 9" key="1">
    <citation type="submission" date="2018-06" db="EMBL/GenBank/DDBJ databases">
        <title>Genomic Encyclopedia of Archaeal and Bacterial Type Strains, Phase II (KMG-II): from individual species to whole genera.</title>
        <authorList>
            <person name="Goeker M."/>
        </authorList>
    </citation>
    <scope>NUCLEOTIDE SEQUENCE [LARGE SCALE GENOMIC DNA]</scope>
    <source>
        <strain evidence="8 9">DSM 17205</strain>
    </source>
</reference>